<accession>A0A420XVH8</accession>
<dbReference type="AlphaFoldDB" id="A0A420XVH8"/>
<feature type="compositionally biased region" description="Low complexity" evidence="1">
    <location>
        <begin position="137"/>
        <end position="152"/>
    </location>
</feature>
<proteinExistence type="predicted"/>
<keyword evidence="4" id="KW-1185">Reference proteome</keyword>
<reference evidence="3 4" key="1">
    <citation type="submission" date="2018-10" db="EMBL/GenBank/DDBJ databases">
        <title>Genomic Encyclopedia of Archaeal and Bacterial Type Strains, Phase II (KMG-II): from individual species to whole genera.</title>
        <authorList>
            <person name="Goeker M."/>
        </authorList>
    </citation>
    <scope>NUCLEOTIDE SEQUENCE [LARGE SCALE GENOMIC DNA]</scope>
    <source>
        <strain evidence="3 4">RP-AC37</strain>
    </source>
</reference>
<feature type="region of interest" description="Disordered" evidence="1">
    <location>
        <begin position="137"/>
        <end position="161"/>
    </location>
</feature>
<dbReference type="InterPro" id="IPR006016">
    <property type="entry name" value="UspA"/>
</dbReference>
<name>A0A420XVH8_9ACTN</name>
<dbReference type="InParanoid" id="A0A420XVH8"/>
<evidence type="ECO:0000313" key="4">
    <source>
        <dbReference type="Proteomes" id="UP000281955"/>
    </source>
</evidence>
<protein>
    <submittedName>
        <fullName evidence="3">Nucleotide-binding universal stress UspA family protein</fullName>
    </submittedName>
</protein>
<evidence type="ECO:0000259" key="2">
    <source>
        <dbReference type="Pfam" id="PF00582"/>
    </source>
</evidence>
<dbReference type="Proteomes" id="UP000281955">
    <property type="component" value="Unassembled WGS sequence"/>
</dbReference>
<feature type="domain" description="UspA" evidence="2">
    <location>
        <begin position="3"/>
        <end position="140"/>
    </location>
</feature>
<organism evidence="3 4">
    <name type="scientific">Motilibacter peucedani</name>
    <dbReference type="NCBI Taxonomy" id="598650"/>
    <lineage>
        <taxon>Bacteria</taxon>
        <taxon>Bacillati</taxon>
        <taxon>Actinomycetota</taxon>
        <taxon>Actinomycetes</taxon>
        <taxon>Motilibacterales</taxon>
        <taxon>Motilibacteraceae</taxon>
        <taxon>Motilibacter</taxon>
    </lineage>
</organism>
<evidence type="ECO:0000256" key="1">
    <source>
        <dbReference type="SAM" id="MobiDB-lite"/>
    </source>
</evidence>
<comment type="caution">
    <text evidence="3">The sequence shown here is derived from an EMBL/GenBank/DDBJ whole genome shotgun (WGS) entry which is preliminary data.</text>
</comment>
<dbReference type="SUPFAM" id="SSF52402">
    <property type="entry name" value="Adenine nucleotide alpha hydrolases-like"/>
    <property type="match status" value="1"/>
</dbReference>
<dbReference type="EMBL" id="RBWV01000001">
    <property type="protein sequence ID" value="RKS84271.1"/>
    <property type="molecule type" value="Genomic_DNA"/>
</dbReference>
<gene>
    <name evidence="3" type="ORF">CLV35_0088</name>
</gene>
<dbReference type="RefSeq" id="WP_183061536.1">
    <property type="nucleotide sequence ID" value="NZ_RBWV01000001.1"/>
</dbReference>
<evidence type="ECO:0000313" key="3">
    <source>
        <dbReference type="EMBL" id="RKS84271.1"/>
    </source>
</evidence>
<dbReference type="Gene3D" id="3.40.50.620">
    <property type="entry name" value="HUPs"/>
    <property type="match status" value="1"/>
</dbReference>
<sequence length="161" mass="16369">MAGSVLAGIRGDDSDPVVLRAAVGLSRRLYLPLLVAHVVQVPSGPAAGAEALARLATDVELDLVVRLSALLDACAVRWSLAVTAGDACARLRSLAEEHDAAVIVVGTQGSGPRCALRRLVHGSVSARLIHQQPRPVLVVPTTGTPAPGGSPVADPFGAPAD</sequence>
<dbReference type="Pfam" id="PF00582">
    <property type="entry name" value="Usp"/>
    <property type="match status" value="1"/>
</dbReference>
<dbReference type="InterPro" id="IPR014729">
    <property type="entry name" value="Rossmann-like_a/b/a_fold"/>
</dbReference>